<protein>
    <recommendedName>
        <fullName evidence="4">Phorbol-ester/DAG-type domain-containing protein</fullName>
    </recommendedName>
</protein>
<keyword evidence="3" id="KW-1185">Reference proteome</keyword>
<feature type="non-terminal residue" evidence="2">
    <location>
        <position position="360"/>
    </location>
</feature>
<name>A0ABQ6NCA6_9STRA</name>
<evidence type="ECO:0008006" key="4">
    <source>
        <dbReference type="Google" id="ProtNLM"/>
    </source>
</evidence>
<evidence type="ECO:0000313" key="2">
    <source>
        <dbReference type="EMBL" id="GMI55589.1"/>
    </source>
</evidence>
<dbReference type="Proteomes" id="UP001165060">
    <property type="component" value="Unassembled WGS sequence"/>
</dbReference>
<feature type="compositionally biased region" description="Low complexity" evidence="1">
    <location>
        <begin position="193"/>
        <end position="236"/>
    </location>
</feature>
<organism evidence="2 3">
    <name type="scientific">Tetraparma gracilis</name>
    <dbReference type="NCBI Taxonomy" id="2962635"/>
    <lineage>
        <taxon>Eukaryota</taxon>
        <taxon>Sar</taxon>
        <taxon>Stramenopiles</taxon>
        <taxon>Ochrophyta</taxon>
        <taxon>Bolidophyceae</taxon>
        <taxon>Parmales</taxon>
        <taxon>Triparmaceae</taxon>
        <taxon>Tetraparma</taxon>
    </lineage>
</organism>
<gene>
    <name evidence="2" type="ORF">TeGR_g10271</name>
</gene>
<reference evidence="2 3" key="1">
    <citation type="journal article" date="2023" name="Commun. Biol.">
        <title>Genome analysis of Parmales, the sister group of diatoms, reveals the evolutionary specialization of diatoms from phago-mixotrophs to photoautotrophs.</title>
        <authorList>
            <person name="Ban H."/>
            <person name="Sato S."/>
            <person name="Yoshikawa S."/>
            <person name="Yamada K."/>
            <person name="Nakamura Y."/>
            <person name="Ichinomiya M."/>
            <person name="Sato N."/>
            <person name="Blanc-Mathieu R."/>
            <person name="Endo H."/>
            <person name="Kuwata A."/>
            <person name="Ogata H."/>
        </authorList>
    </citation>
    <scope>NUCLEOTIDE SEQUENCE [LARGE SCALE GENOMIC DNA]</scope>
</reference>
<dbReference type="InterPro" id="IPR046349">
    <property type="entry name" value="C1-like_sf"/>
</dbReference>
<sequence length="360" mass="39106">MSRVSRPYGSHNAGSGYAYLGTVKRIVSRTCVAVEWDDEDGAGEAGGVPVQTSKLRVQANPCSICGSLLPKPPFHCPDCSIMYHQNCTGSQDKFLYVGAIIQVLALSTSKEASPARVLQIGAGMQEDELLVEYTSSAAPPFWAPKNLCALLPEKRGRRTKGDGHPACPKCRKVPKCGEDKEGEGGGGRKQVAKKAQPPVKAAKKAQPPVKAAKKAQPPVKAAKKAQPPVKAAKKAQPARIAAVTKLEKPKEPEGCEARVLGPGSRINYLWNKSYGWVSATVVKRKKEREGWWVLRFDDDGTTLEAKYDETRWRSLDPRIEVRRADDGVWYKGTAIEPEGKELSDDAVVTIGYDDGGKAKR</sequence>
<comment type="caution">
    <text evidence="2">The sequence shown here is derived from an EMBL/GenBank/DDBJ whole genome shotgun (WGS) entry which is preliminary data.</text>
</comment>
<evidence type="ECO:0000256" key="1">
    <source>
        <dbReference type="SAM" id="MobiDB-lite"/>
    </source>
</evidence>
<feature type="region of interest" description="Disordered" evidence="1">
    <location>
        <begin position="175"/>
        <end position="236"/>
    </location>
</feature>
<evidence type="ECO:0000313" key="3">
    <source>
        <dbReference type="Proteomes" id="UP001165060"/>
    </source>
</evidence>
<proteinExistence type="predicted"/>
<dbReference type="EMBL" id="BRYB01006711">
    <property type="protein sequence ID" value="GMI55589.1"/>
    <property type="molecule type" value="Genomic_DNA"/>
</dbReference>
<accession>A0ABQ6NCA6</accession>
<dbReference type="SUPFAM" id="SSF57889">
    <property type="entry name" value="Cysteine-rich domain"/>
    <property type="match status" value="1"/>
</dbReference>